<proteinExistence type="predicted"/>
<keyword evidence="2" id="KW-1185">Reference proteome</keyword>
<sequence length="923" mass="109609">MDESLLKYKKTCLPYNHSTLKEYLDEQMSNNPQDKDLMSIKKQFDSSKFTPDLAVSKLNKCRITSVLFYSNYLFYNFKIEGIKALVFRFNRETAEENKIVIYNCLKLLLTNLELIDVLKLLDQSVLSILVGEYGKGKGLPIEDLGLLNFHLKFLGYFTKYEIESMSIAELKMYLEKDVNVMKIFTMCTANHFKLKNMLVKDFYLKFYIENCTVDMNLLKNLKSDYNPYTLYLLFNKLRDDKTHCETRINELLPKYKTSLFILFARDDEWLDNYATEELPSINLQLKDEIAILNLINQTEKGFIYFEGVKELIQFAPIGKVEDLKVIDSILFERSMTKILEKCLYEGMSVNIWNWLSSKEVYFSLIVENYPWLREFHESSLNQRNRTEMAEDILYSNKRYLFLNYINERSVIVDFREIGEIVNDFSVEWLKMFIEENYKRIKQIKGDKYTSSLIVYLAKDSDEDDRDILLIVNDKNHLILEKVLSDLSKNFNLTKKGNITKKSKRIRKSRIIYPEEEYLIKAYENASSRNNFLNLKNITNFKRPGDLNKFILSHLHDLERCARIVANVVRDSHEIENFLRKIFFVIEDENLLSTFIYHFLRFSGSNVSFTSIEKWADTIGPILLAAKVDADDLDTLIDNYYSEDLKKGILLRGYSYLFWDPKSTKKFNKMVDGDITFYYEISLADGVKIKYQLETIKYDFFRGKEFFKKMATFANSNCPLRKEVVLRCINVLGFDFEHKKNKEKEQNLIKLLIKNPFGNIHLLHKLVKIDYKLKLKTVYQLIDSLIEIRGEKEKAILEVIKLFPRDKELIDYILSNFEYFSNDTKLQMIEICKYLMDQEIFEKYCEVIKNEENLDIIKVLLKDLKERKVYFPIIEEWKSNPKLKNLLIKIYPLGMKDKEFYVELFKKCNVEEKKMIKEVFKIKM</sequence>
<organism evidence="1 2">
    <name type="scientific">Nosema bombycis (strain CQ1 / CVCC 102059)</name>
    <name type="common">Microsporidian parasite</name>
    <name type="synonym">Pebrine of silkworm</name>
    <dbReference type="NCBI Taxonomy" id="578461"/>
    <lineage>
        <taxon>Eukaryota</taxon>
        <taxon>Fungi</taxon>
        <taxon>Fungi incertae sedis</taxon>
        <taxon>Microsporidia</taxon>
        <taxon>Nosematidae</taxon>
        <taxon>Nosema</taxon>
    </lineage>
</organism>
<dbReference type="EMBL" id="KB908951">
    <property type="protein sequence ID" value="EOB13999.1"/>
    <property type="molecule type" value="Genomic_DNA"/>
</dbReference>
<reference evidence="1 2" key="1">
    <citation type="journal article" date="2013" name="BMC Genomics">
        <title>Comparative genomics of parasitic silkworm microsporidia reveal an association between genome expansion and host adaptation.</title>
        <authorList>
            <person name="Pan G."/>
            <person name="Xu J."/>
            <person name="Li T."/>
            <person name="Xia Q."/>
            <person name="Liu S.L."/>
            <person name="Zhang G."/>
            <person name="Li S."/>
            <person name="Li C."/>
            <person name="Liu H."/>
            <person name="Yang L."/>
            <person name="Liu T."/>
            <person name="Zhang X."/>
            <person name="Wu Z."/>
            <person name="Fan W."/>
            <person name="Dang X."/>
            <person name="Xiang H."/>
            <person name="Tao M."/>
            <person name="Li Y."/>
            <person name="Hu J."/>
            <person name="Li Z."/>
            <person name="Lin L."/>
            <person name="Luo J."/>
            <person name="Geng L."/>
            <person name="Wang L."/>
            <person name="Long M."/>
            <person name="Wan Y."/>
            <person name="He N."/>
            <person name="Zhang Z."/>
            <person name="Lu C."/>
            <person name="Keeling P.J."/>
            <person name="Wang J."/>
            <person name="Xiang Z."/>
            <person name="Zhou Z."/>
        </authorList>
    </citation>
    <scope>NUCLEOTIDE SEQUENCE [LARGE SCALE GENOMIC DNA]</scope>
    <source>
        <strain evidence="2">CQ1 / CVCC 102059</strain>
    </source>
</reference>
<dbReference type="VEuPathDB" id="MicrosporidiaDB:NBO_43g0004"/>
<dbReference type="OrthoDB" id="10621771at2759"/>
<dbReference type="HOGENOM" id="CLU_357184_0_0_1"/>
<gene>
    <name evidence="1" type="ORF">NBO_43g0004</name>
</gene>
<evidence type="ECO:0000313" key="1">
    <source>
        <dbReference type="EMBL" id="EOB13999.1"/>
    </source>
</evidence>
<protein>
    <submittedName>
        <fullName evidence="1">Uncharacterized protein</fullName>
    </submittedName>
</protein>
<dbReference type="AlphaFoldDB" id="R0M7N5"/>
<evidence type="ECO:0000313" key="2">
    <source>
        <dbReference type="Proteomes" id="UP000016927"/>
    </source>
</evidence>
<accession>R0M7N5</accession>
<name>R0M7N5_NOSB1</name>
<dbReference type="Proteomes" id="UP000016927">
    <property type="component" value="Unassembled WGS sequence"/>
</dbReference>